<keyword evidence="3" id="KW-1185">Reference proteome</keyword>
<dbReference type="AlphaFoldDB" id="A0A0S3SB81"/>
<feature type="non-terminal residue" evidence="2">
    <location>
        <position position="1"/>
    </location>
</feature>
<name>A0A0S3SB81_PHAAN</name>
<gene>
    <name evidence="2" type="primary">Vigan.06G124100</name>
    <name evidence="2" type="ORF">VIGAN_06124100</name>
</gene>
<dbReference type="Proteomes" id="UP000291084">
    <property type="component" value="Chromosome 6"/>
</dbReference>
<keyword evidence="1" id="KW-0472">Membrane</keyword>
<keyword evidence="1" id="KW-1133">Transmembrane helix</keyword>
<sequence>IDHMWPFLPQWVQTFLLLKIPCILFVNIFQVAIGFRVTMATESTTISSINIDFQIHGDVKKLFPMIYLSGGMGSIRRR</sequence>
<evidence type="ECO:0000313" key="2">
    <source>
        <dbReference type="EMBL" id="BAT90069.1"/>
    </source>
</evidence>
<accession>A0A0S3SB81</accession>
<feature type="transmembrane region" description="Helical" evidence="1">
    <location>
        <begin position="12"/>
        <end position="33"/>
    </location>
</feature>
<reference evidence="2 3" key="1">
    <citation type="journal article" date="2015" name="Sci. Rep.">
        <title>The power of single molecule real-time sequencing technology in the de novo assembly of a eukaryotic genome.</title>
        <authorList>
            <person name="Sakai H."/>
            <person name="Naito K."/>
            <person name="Ogiso-Tanaka E."/>
            <person name="Takahashi Y."/>
            <person name="Iseki K."/>
            <person name="Muto C."/>
            <person name="Satou K."/>
            <person name="Teruya K."/>
            <person name="Shiroma A."/>
            <person name="Shimoji M."/>
            <person name="Hirano T."/>
            <person name="Itoh T."/>
            <person name="Kaga A."/>
            <person name="Tomooka N."/>
        </authorList>
    </citation>
    <scope>NUCLEOTIDE SEQUENCE [LARGE SCALE GENOMIC DNA]</scope>
    <source>
        <strain evidence="3">cv. Shumari</strain>
    </source>
</reference>
<evidence type="ECO:0000313" key="3">
    <source>
        <dbReference type="Proteomes" id="UP000291084"/>
    </source>
</evidence>
<dbReference type="EMBL" id="AP015039">
    <property type="protein sequence ID" value="BAT90069.1"/>
    <property type="molecule type" value="Genomic_DNA"/>
</dbReference>
<evidence type="ECO:0000256" key="1">
    <source>
        <dbReference type="SAM" id="Phobius"/>
    </source>
</evidence>
<protein>
    <submittedName>
        <fullName evidence="2">Uncharacterized protein</fullName>
    </submittedName>
</protein>
<keyword evidence="1" id="KW-0812">Transmembrane</keyword>
<organism evidence="2 3">
    <name type="scientific">Vigna angularis var. angularis</name>
    <dbReference type="NCBI Taxonomy" id="157739"/>
    <lineage>
        <taxon>Eukaryota</taxon>
        <taxon>Viridiplantae</taxon>
        <taxon>Streptophyta</taxon>
        <taxon>Embryophyta</taxon>
        <taxon>Tracheophyta</taxon>
        <taxon>Spermatophyta</taxon>
        <taxon>Magnoliopsida</taxon>
        <taxon>eudicotyledons</taxon>
        <taxon>Gunneridae</taxon>
        <taxon>Pentapetalae</taxon>
        <taxon>rosids</taxon>
        <taxon>fabids</taxon>
        <taxon>Fabales</taxon>
        <taxon>Fabaceae</taxon>
        <taxon>Papilionoideae</taxon>
        <taxon>50 kb inversion clade</taxon>
        <taxon>NPAAA clade</taxon>
        <taxon>indigoferoid/millettioid clade</taxon>
        <taxon>Phaseoleae</taxon>
        <taxon>Vigna</taxon>
    </lineage>
</organism>
<proteinExistence type="predicted"/>